<sequence length="330" mass="34956">MSGSAPLRDHGGDLAAAAARHGGAAEDWLDLSTGINRRPWPMPAPPAPVFRALPGAELFEAAETAARAAWSVHAGAAILPMAGAQAAIQLVPRLAPPGRAAILSPTYNEHAAAFAAEGWLVETPTDPAALSGFDAAVVVNPNNPDGRAHAPEALEALAERVSLLVVDESFADPLPDLSLVHRPGRPGLVVLRSFGKFHGLAGLRLGFALGMPETIARLREMAGPWAVSGPALWVGARALEDRAWAAAMRGQLARDAARMDRLAEAAGWRLAGGTPLFRTYRTPDAEATREALARARIWTRAFPYSPTWLRLGLPGPEPEWARLEAALERL</sequence>
<protein>
    <recommendedName>
        <fullName evidence="4">threonine-phosphate decarboxylase</fullName>
        <ecNumber evidence="4">4.1.1.81</ecNumber>
    </recommendedName>
    <alternativeName>
        <fullName evidence="8">L-threonine-O-3-phosphate decarboxylase</fullName>
    </alternativeName>
</protein>
<evidence type="ECO:0000256" key="6">
    <source>
        <dbReference type="ARBA" id="ARBA00022898"/>
    </source>
</evidence>
<evidence type="ECO:0000256" key="7">
    <source>
        <dbReference type="ARBA" id="ARBA00023239"/>
    </source>
</evidence>
<evidence type="ECO:0000256" key="2">
    <source>
        <dbReference type="ARBA" id="ARBA00003444"/>
    </source>
</evidence>
<dbReference type="GO" id="GO:0048472">
    <property type="term" value="F:threonine-phosphate decarboxylase activity"/>
    <property type="evidence" value="ECO:0007669"/>
    <property type="project" value="UniProtKB-EC"/>
</dbReference>
<comment type="function">
    <text evidence="2">Decarboxylates L-threonine-O-3-phosphate to yield (R)-1-amino-2-propanol O-2-phosphate, the precursor for the linkage between the nucleotide loop and the corrin ring in cobalamin.</text>
</comment>
<dbReference type="InterPro" id="IPR004839">
    <property type="entry name" value="Aminotransferase_I/II_large"/>
</dbReference>
<dbReference type="PANTHER" id="PTHR42885:SF1">
    <property type="entry name" value="THREONINE-PHOSPHATE DECARBOXYLASE"/>
    <property type="match status" value="1"/>
</dbReference>
<comment type="catalytic activity">
    <reaction evidence="9">
        <text>O-phospho-L-threonine + H(+) = (R)-1-aminopropan-2-yl phosphate + CO2</text>
        <dbReference type="Rhea" id="RHEA:11492"/>
        <dbReference type="ChEBI" id="CHEBI:15378"/>
        <dbReference type="ChEBI" id="CHEBI:16526"/>
        <dbReference type="ChEBI" id="CHEBI:58563"/>
        <dbReference type="ChEBI" id="CHEBI:58675"/>
        <dbReference type="EC" id="4.1.1.81"/>
    </reaction>
</comment>
<name>A0A1H3CH73_9RHOB</name>
<dbReference type="InterPro" id="IPR004838">
    <property type="entry name" value="NHTrfase_class1_PyrdxlP-BS"/>
</dbReference>
<feature type="domain" description="Aminotransferase class I/classII large" evidence="10">
    <location>
        <begin position="72"/>
        <end position="319"/>
    </location>
</feature>
<dbReference type="EC" id="4.1.1.81" evidence="4"/>
<reference evidence="11 12" key="1">
    <citation type="submission" date="2016-10" db="EMBL/GenBank/DDBJ databases">
        <authorList>
            <person name="de Groot N.N."/>
        </authorList>
    </citation>
    <scope>NUCLEOTIDE SEQUENCE [LARGE SCALE GENOMIC DNA]</scope>
    <source>
        <strain evidence="11 12">DSM 17890</strain>
    </source>
</reference>
<dbReference type="InterPro" id="IPR015422">
    <property type="entry name" value="PyrdxlP-dep_Trfase_small"/>
</dbReference>
<dbReference type="GO" id="GO:0030170">
    <property type="term" value="F:pyridoxal phosphate binding"/>
    <property type="evidence" value="ECO:0007669"/>
    <property type="project" value="InterPro"/>
</dbReference>
<dbReference type="GO" id="GO:0009236">
    <property type="term" value="P:cobalamin biosynthetic process"/>
    <property type="evidence" value="ECO:0007669"/>
    <property type="project" value="UniProtKB-UniPathway"/>
</dbReference>
<dbReference type="CDD" id="cd00609">
    <property type="entry name" value="AAT_like"/>
    <property type="match status" value="1"/>
</dbReference>
<accession>A0A1H3CH73</accession>
<gene>
    <name evidence="11" type="ORF">SAMN05444336_10691</name>
</gene>
<keyword evidence="6" id="KW-0663">Pyridoxal phosphate</keyword>
<dbReference type="EMBL" id="FNMZ01000006">
    <property type="protein sequence ID" value="SDX52934.1"/>
    <property type="molecule type" value="Genomic_DNA"/>
</dbReference>
<dbReference type="Gene3D" id="3.90.1150.10">
    <property type="entry name" value="Aspartate Aminotransferase, domain 1"/>
    <property type="match status" value="1"/>
</dbReference>
<dbReference type="NCBIfam" id="TIGR01140">
    <property type="entry name" value="L_thr_O3P_dcar"/>
    <property type="match status" value="1"/>
</dbReference>
<evidence type="ECO:0000256" key="1">
    <source>
        <dbReference type="ARBA" id="ARBA00001933"/>
    </source>
</evidence>
<evidence type="ECO:0000256" key="9">
    <source>
        <dbReference type="ARBA" id="ARBA00048531"/>
    </source>
</evidence>
<evidence type="ECO:0000256" key="3">
    <source>
        <dbReference type="ARBA" id="ARBA00004953"/>
    </source>
</evidence>
<keyword evidence="12" id="KW-1185">Reference proteome</keyword>
<dbReference type="AlphaFoldDB" id="A0A1H3CH73"/>
<dbReference type="UniPathway" id="UPA00148"/>
<keyword evidence="5" id="KW-0169">Cobalamin biosynthesis</keyword>
<dbReference type="RefSeq" id="WP_092683557.1">
    <property type="nucleotide sequence ID" value="NZ_FNMZ01000006.1"/>
</dbReference>
<dbReference type="InterPro" id="IPR015424">
    <property type="entry name" value="PyrdxlP-dep_Trfase"/>
</dbReference>
<dbReference type="OrthoDB" id="9799304at2"/>
<dbReference type="Proteomes" id="UP000199118">
    <property type="component" value="Unassembled WGS sequence"/>
</dbReference>
<dbReference type="STRING" id="356660.SAMN05444336_10691"/>
<evidence type="ECO:0000256" key="4">
    <source>
        <dbReference type="ARBA" id="ARBA00012285"/>
    </source>
</evidence>
<dbReference type="PROSITE" id="PS00105">
    <property type="entry name" value="AA_TRANSFER_CLASS_1"/>
    <property type="match status" value="1"/>
</dbReference>
<comment type="pathway">
    <text evidence="3">Cofactor biosynthesis; adenosylcobalamin biosynthesis.</text>
</comment>
<dbReference type="PANTHER" id="PTHR42885">
    <property type="entry name" value="HISTIDINOL-PHOSPHATE AMINOTRANSFERASE-RELATED"/>
    <property type="match status" value="1"/>
</dbReference>
<dbReference type="Gene3D" id="3.40.640.10">
    <property type="entry name" value="Type I PLP-dependent aspartate aminotransferase-like (Major domain)"/>
    <property type="match status" value="1"/>
</dbReference>
<dbReference type="InterPro" id="IPR005860">
    <property type="entry name" value="CobD"/>
</dbReference>
<dbReference type="InterPro" id="IPR015421">
    <property type="entry name" value="PyrdxlP-dep_Trfase_major"/>
</dbReference>
<evidence type="ECO:0000313" key="12">
    <source>
        <dbReference type="Proteomes" id="UP000199118"/>
    </source>
</evidence>
<comment type="cofactor">
    <cofactor evidence="1">
        <name>pyridoxal 5'-phosphate</name>
        <dbReference type="ChEBI" id="CHEBI:597326"/>
    </cofactor>
</comment>
<keyword evidence="7" id="KW-0456">Lyase</keyword>
<dbReference type="SUPFAM" id="SSF53383">
    <property type="entry name" value="PLP-dependent transferases"/>
    <property type="match status" value="1"/>
</dbReference>
<proteinExistence type="predicted"/>
<evidence type="ECO:0000256" key="8">
    <source>
        <dbReference type="ARBA" id="ARBA00029996"/>
    </source>
</evidence>
<evidence type="ECO:0000259" key="10">
    <source>
        <dbReference type="Pfam" id="PF00155"/>
    </source>
</evidence>
<evidence type="ECO:0000256" key="5">
    <source>
        <dbReference type="ARBA" id="ARBA00022573"/>
    </source>
</evidence>
<organism evidence="11 12">
    <name type="scientific">Albimonas donghaensis</name>
    <dbReference type="NCBI Taxonomy" id="356660"/>
    <lineage>
        <taxon>Bacteria</taxon>
        <taxon>Pseudomonadati</taxon>
        <taxon>Pseudomonadota</taxon>
        <taxon>Alphaproteobacteria</taxon>
        <taxon>Rhodobacterales</taxon>
        <taxon>Paracoccaceae</taxon>
        <taxon>Albimonas</taxon>
    </lineage>
</organism>
<dbReference type="Pfam" id="PF00155">
    <property type="entry name" value="Aminotran_1_2"/>
    <property type="match status" value="1"/>
</dbReference>
<evidence type="ECO:0000313" key="11">
    <source>
        <dbReference type="EMBL" id="SDX52934.1"/>
    </source>
</evidence>